<name>A0ACC5QY93_9HYPH</name>
<evidence type="ECO:0000313" key="2">
    <source>
        <dbReference type="Proteomes" id="UP000616151"/>
    </source>
</evidence>
<organism evidence="1 2">
    <name type="scientific">Taklimakanibacter albus</name>
    <dbReference type="NCBI Taxonomy" id="2800327"/>
    <lineage>
        <taxon>Bacteria</taxon>
        <taxon>Pseudomonadati</taxon>
        <taxon>Pseudomonadota</taxon>
        <taxon>Alphaproteobacteria</taxon>
        <taxon>Hyphomicrobiales</taxon>
        <taxon>Aestuariivirgaceae</taxon>
        <taxon>Taklimakanibacter</taxon>
    </lineage>
</organism>
<dbReference type="EMBL" id="JAENHL010000004">
    <property type="protein sequence ID" value="MBK1865334.1"/>
    <property type="molecule type" value="Genomic_DNA"/>
</dbReference>
<proteinExistence type="predicted"/>
<accession>A0ACC5QY93</accession>
<protein>
    <submittedName>
        <fullName evidence="1">Threonine/serine dehydratase</fullName>
    </submittedName>
</protein>
<evidence type="ECO:0000313" key="1">
    <source>
        <dbReference type="EMBL" id="MBK1865334.1"/>
    </source>
</evidence>
<keyword evidence="2" id="KW-1185">Reference proteome</keyword>
<gene>
    <name evidence="1" type="ORF">JHL16_03135</name>
</gene>
<dbReference type="Proteomes" id="UP000616151">
    <property type="component" value="Unassembled WGS sequence"/>
</dbReference>
<sequence length="327" mass="34080">MRQIPTIDDVVDARARLAGQAVVTPLLESAALNARVKGRVLIKAENLQRTGSFKFRGAWNCISRLTAETARGGVVAYSSGNHAQGVAAAAALMKLPALIVMPVDTPEIKKANTRSYGAEVVTYDRVRENREEIAGRIATERGAVIVPPFEHPQIIAGQGTSGLELVEQAAERGAKLDAVLAPVSGGGLIAGISLAVKARSPGTQIHSVEPEGFDDHARSLASGKRERNAKASGSICDALLSPEPGELTFAVNQSRLGAGLVVSEAEVRRAMVFAFHHLKLVIEPGGAVGLAAVLSGKIATEGRTIALIASGGNVDPALFAEILIAKD</sequence>
<comment type="caution">
    <text evidence="1">The sequence shown here is derived from an EMBL/GenBank/DDBJ whole genome shotgun (WGS) entry which is preliminary data.</text>
</comment>
<reference evidence="1" key="1">
    <citation type="submission" date="2021-01" db="EMBL/GenBank/DDBJ databases">
        <authorList>
            <person name="Sun Q."/>
        </authorList>
    </citation>
    <scope>NUCLEOTIDE SEQUENCE</scope>
    <source>
        <strain evidence="1">YIM B02566</strain>
    </source>
</reference>